<sequence length="188" mass="19465">MVRVVVGVTGTPGSLAALHRAAAEARVRGAELLAVLAWQPPGGDLASRDGCGPSVLAECRAASADRLRDALGTAFGVVGPGVPVAGLTVRGTPGAALVDTARDPEDLLVVGAGPRTPLRRLLRPSVARYCLAHATCPVLSVPPSPLQAELAAAHRRNLWRLPLDLRELSRPGWKACECTLRRGSRGGA</sequence>
<proteinExistence type="predicted"/>
<dbReference type="EMBL" id="BNDV01000010">
    <property type="protein sequence ID" value="GHI15372.1"/>
    <property type="molecule type" value="Genomic_DNA"/>
</dbReference>
<keyword evidence="3" id="KW-1185">Reference proteome</keyword>
<dbReference type="SUPFAM" id="SSF52402">
    <property type="entry name" value="Adenine nucleotide alpha hydrolases-like"/>
    <property type="match status" value="1"/>
</dbReference>
<dbReference type="PANTHER" id="PTHR31964">
    <property type="entry name" value="ADENINE NUCLEOTIDE ALPHA HYDROLASES-LIKE SUPERFAMILY PROTEIN"/>
    <property type="match status" value="1"/>
</dbReference>
<name>A0ABQ3NRF7_STRVG</name>
<organism evidence="2 3">
    <name type="scientific">Streptomyces virginiae</name>
    <name type="common">Streptomyces cinnamonensis</name>
    <dbReference type="NCBI Taxonomy" id="1961"/>
    <lineage>
        <taxon>Bacteria</taxon>
        <taxon>Bacillati</taxon>
        <taxon>Actinomycetota</taxon>
        <taxon>Actinomycetes</taxon>
        <taxon>Kitasatosporales</taxon>
        <taxon>Streptomycetaceae</taxon>
        <taxon>Streptomyces</taxon>
    </lineage>
</organism>
<reference evidence="3" key="1">
    <citation type="submission" date="2020-09" db="EMBL/GenBank/DDBJ databases">
        <title>Whole genome shotgun sequence of Streptomyces cinnamonensis NBRC 15873.</title>
        <authorList>
            <person name="Komaki H."/>
            <person name="Tamura T."/>
        </authorList>
    </citation>
    <scope>NUCLEOTIDE SEQUENCE [LARGE SCALE GENOMIC DNA]</scope>
    <source>
        <strain evidence="3">NBRC 15873</strain>
    </source>
</reference>
<dbReference type="Proteomes" id="UP000660554">
    <property type="component" value="Unassembled WGS sequence"/>
</dbReference>
<accession>A0ABQ3NRF7</accession>
<dbReference type="Gene3D" id="3.40.50.12370">
    <property type="match status" value="1"/>
</dbReference>
<evidence type="ECO:0000313" key="2">
    <source>
        <dbReference type="EMBL" id="GHI15372.1"/>
    </source>
</evidence>
<dbReference type="PANTHER" id="PTHR31964:SF113">
    <property type="entry name" value="USPA DOMAIN-CONTAINING PROTEIN"/>
    <property type="match status" value="1"/>
</dbReference>
<evidence type="ECO:0000259" key="1">
    <source>
        <dbReference type="Pfam" id="PF00582"/>
    </source>
</evidence>
<evidence type="ECO:0000313" key="3">
    <source>
        <dbReference type="Proteomes" id="UP000660554"/>
    </source>
</evidence>
<dbReference type="InterPro" id="IPR006016">
    <property type="entry name" value="UspA"/>
</dbReference>
<dbReference type="CDD" id="cd00293">
    <property type="entry name" value="USP-like"/>
    <property type="match status" value="1"/>
</dbReference>
<comment type="caution">
    <text evidence="2">The sequence shown here is derived from an EMBL/GenBank/DDBJ whole genome shotgun (WGS) entry which is preliminary data.</text>
</comment>
<dbReference type="Pfam" id="PF00582">
    <property type="entry name" value="Usp"/>
    <property type="match status" value="1"/>
</dbReference>
<feature type="domain" description="UspA" evidence="1">
    <location>
        <begin position="3"/>
        <end position="142"/>
    </location>
</feature>
<protein>
    <recommendedName>
        <fullName evidence="1">UspA domain-containing protein</fullName>
    </recommendedName>
</protein>
<gene>
    <name evidence="2" type="ORF">Scinn_48350</name>
</gene>